<dbReference type="GO" id="GO:0016020">
    <property type="term" value="C:membrane"/>
    <property type="evidence" value="ECO:0007669"/>
    <property type="project" value="UniProtKB-SubCell"/>
</dbReference>
<dbReference type="RefSeq" id="WP_018030588.1">
    <property type="nucleotide sequence ID" value="NZ_CAMCCF010000004.1"/>
</dbReference>
<dbReference type="Proteomes" id="UP000249495">
    <property type="component" value="Chromosome 1"/>
</dbReference>
<evidence type="ECO:0000256" key="3">
    <source>
        <dbReference type="ARBA" id="ARBA00022692"/>
    </source>
</evidence>
<reference evidence="9 10" key="1">
    <citation type="submission" date="2018-06" db="EMBL/GenBank/DDBJ databases">
        <authorList>
            <consortium name="Pathogen Informatics"/>
            <person name="Doyle S."/>
        </authorList>
    </citation>
    <scope>NUCLEOTIDE SEQUENCE [LARGE SCALE GENOMIC DNA]</scope>
    <source>
        <strain evidence="9 10">NCTC12278</strain>
    </source>
</reference>
<keyword evidence="3 7" id="KW-0812">Transmembrane</keyword>
<sequence length="223" mass="24992">MIKMMKQYPTTLFLLSITSLVFLAMQFFYMGNASTAPIIYQFGGMYGQALRLDPSQIWRLITPIFVHIGWEHFLFNGITLYFLGQVAESIWGSWKFLAIYILSGIMGNLFTFFLTPDVVAAGASTSIFGLFTALVVAGHFSGNPYLRQLGQTYQALIVINLLFNLFTPGISMVGHLGGIVGGLLCAFFLPNDSSKRAFKPWYAPLSLTLYSFFILALLFNLYY</sequence>
<keyword evidence="5 7" id="KW-1133">Transmembrane helix</keyword>
<evidence type="ECO:0000256" key="1">
    <source>
        <dbReference type="ARBA" id="ARBA00004141"/>
    </source>
</evidence>
<evidence type="ECO:0000256" key="2">
    <source>
        <dbReference type="ARBA" id="ARBA00009045"/>
    </source>
</evidence>
<dbReference type="Gene3D" id="1.20.1540.10">
    <property type="entry name" value="Rhomboid-like"/>
    <property type="match status" value="1"/>
</dbReference>
<dbReference type="AlphaFoldDB" id="A0A2X3VIE1"/>
<keyword evidence="10" id="KW-1185">Reference proteome</keyword>
<protein>
    <submittedName>
        <fullName evidence="9">GlpG protein (Membrane protein of glp regulon)</fullName>
        <ecNumber evidence="9">3.4.21.105</ecNumber>
    </submittedName>
</protein>
<feature type="transmembrane region" description="Helical" evidence="7">
    <location>
        <begin position="96"/>
        <end position="114"/>
    </location>
</feature>
<dbReference type="PANTHER" id="PTHR43731">
    <property type="entry name" value="RHOMBOID PROTEASE"/>
    <property type="match status" value="1"/>
</dbReference>
<dbReference type="STRING" id="1123303.GCA_000372425_01266"/>
<evidence type="ECO:0000259" key="8">
    <source>
        <dbReference type="Pfam" id="PF01694"/>
    </source>
</evidence>
<dbReference type="InterPro" id="IPR022764">
    <property type="entry name" value="Peptidase_S54_rhomboid_dom"/>
</dbReference>
<evidence type="ECO:0000313" key="10">
    <source>
        <dbReference type="Proteomes" id="UP000249495"/>
    </source>
</evidence>
<feature type="transmembrane region" description="Helical" evidence="7">
    <location>
        <begin position="120"/>
        <end position="140"/>
    </location>
</feature>
<accession>A0A2X3VIE1</accession>
<dbReference type="SUPFAM" id="SSF144091">
    <property type="entry name" value="Rhomboid-like"/>
    <property type="match status" value="1"/>
</dbReference>
<dbReference type="Pfam" id="PF01694">
    <property type="entry name" value="Rhomboid"/>
    <property type="match status" value="1"/>
</dbReference>
<feature type="transmembrane region" description="Helical" evidence="7">
    <location>
        <begin position="161"/>
        <end position="189"/>
    </location>
</feature>
<comment type="subcellular location">
    <subcellularLocation>
        <location evidence="1">Membrane</location>
        <topology evidence="1">Multi-pass membrane protein</topology>
    </subcellularLocation>
</comment>
<dbReference type="InterPro" id="IPR050925">
    <property type="entry name" value="Rhomboid_protease_S54"/>
</dbReference>
<proteinExistence type="inferred from homology"/>
<dbReference type="EC" id="3.4.21.105" evidence="9"/>
<keyword evidence="6 7" id="KW-0472">Membrane</keyword>
<organism evidence="9 10">
    <name type="scientific">Streptococcus ferus</name>
    <dbReference type="NCBI Taxonomy" id="1345"/>
    <lineage>
        <taxon>Bacteria</taxon>
        <taxon>Bacillati</taxon>
        <taxon>Bacillota</taxon>
        <taxon>Bacilli</taxon>
        <taxon>Lactobacillales</taxon>
        <taxon>Streptococcaceae</taxon>
        <taxon>Streptococcus</taxon>
    </lineage>
</organism>
<evidence type="ECO:0000256" key="4">
    <source>
        <dbReference type="ARBA" id="ARBA00022801"/>
    </source>
</evidence>
<gene>
    <name evidence="9" type="primary">gluP</name>
    <name evidence="9" type="ORF">NCTC12278_01738</name>
</gene>
<feature type="domain" description="Peptidase S54 rhomboid" evidence="8">
    <location>
        <begin position="55"/>
        <end position="189"/>
    </location>
</feature>
<feature type="transmembrane region" description="Helical" evidence="7">
    <location>
        <begin position="201"/>
        <end position="222"/>
    </location>
</feature>
<keyword evidence="4 9" id="KW-0378">Hydrolase</keyword>
<evidence type="ECO:0000256" key="7">
    <source>
        <dbReference type="SAM" id="Phobius"/>
    </source>
</evidence>
<name>A0A2X3VIE1_9STRE</name>
<dbReference type="GO" id="GO:0004252">
    <property type="term" value="F:serine-type endopeptidase activity"/>
    <property type="evidence" value="ECO:0007669"/>
    <property type="project" value="InterPro"/>
</dbReference>
<dbReference type="KEGG" id="sfer:NCTC12278_01738"/>
<evidence type="ECO:0000313" key="9">
    <source>
        <dbReference type="EMBL" id="SQF41140.1"/>
    </source>
</evidence>
<evidence type="ECO:0000256" key="6">
    <source>
        <dbReference type="ARBA" id="ARBA00023136"/>
    </source>
</evidence>
<dbReference type="InterPro" id="IPR035952">
    <property type="entry name" value="Rhomboid-like_sf"/>
</dbReference>
<dbReference type="EMBL" id="LS483343">
    <property type="protein sequence ID" value="SQF41140.1"/>
    <property type="molecule type" value="Genomic_DNA"/>
</dbReference>
<comment type="similarity">
    <text evidence="2">Belongs to the peptidase S54 family.</text>
</comment>
<feature type="transmembrane region" description="Helical" evidence="7">
    <location>
        <begin position="59"/>
        <end position="84"/>
    </location>
</feature>
<dbReference type="PANTHER" id="PTHR43731:SF14">
    <property type="entry name" value="PRESENILIN-ASSOCIATED RHOMBOID-LIKE PROTEIN, MITOCHONDRIAL"/>
    <property type="match status" value="1"/>
</dbReference>
<dbReference type="OrthoDB" id="9813074at2"/>
<evidence type="ECO:0000256" key="5">
    <source>
        <dbReference type="ARBA" id="ARBA00022989"/>
    </source>
</evidence>